<name>A0ABV2BR30_9GAMM</name>
<dbReference type="Proteomes" id="UP001548189">
    <property type="component" value="Unassembled WGS sequence"/>
</dbReference>
<dbReference type="InterPro" id="IPR002053">
    <property type="entry name" value="Glyco_hydro_25"/>
</dbReference>
<dbReference type="Pfam" id="PF01183">
    <property type="entry name" value="Glyco_hydro_25"/>
    <property type="match status" value="1"/>
</dbReference>
<evidence type="ECO:0000313" key="2">
    <source>
        <dbReference type="Proteomes" id="UP001548189"/>
    </source>
</evidence>
<reference evidence="1 2" key="1">
    <citation type="submission" date="2024-06" db="EMBL/GenBank/DDBJ databases">
        <authorList>
            <person name="Li F."/>
        </authorList>
    </citation>
    <scope>NUCLEOTIDE SEQUENCE [LARGE SCALE GENOMIC DNA]</scope>
    <source>
        <strain evidence="1 2">GXAS 311</strain>
    </source>
</reference>
<dbReference type="InterPro" id="IPR017853">
    <property type="entry name" value="GH"/>
</dbReference>
<sequence>MLGRTSIKHYSIIKLFLLIGILLPSFLWLYQLIDSALKANHINLHSIETWASKKRSLTQIESTQDLPHAAPGKLHGVDVSHYQGIINWQHVKQHNIHFTIAKATGGETYIDPQFKHNWQGMRASGFARGAYHFFYANDDPHKQANHFLTTVGEFKASDLPPILDVEITDHVSQSKLLSRVLVWLETVEKKSRRLPILYTDVAFAKQYLNSEKLSKYPLWIADYNKTQPPLPSAWQKQGWQLWQFTQSGNINGINGDVDLSRFKGNAEQFAQFIRQTHL</sequence>
<dbReference type="PROSITE" id="PS51904">
    <property type="entry name" value="GLYCOSYL_HYDROL_F25_2"/>
    <property type="match status" value="1"/>
</dbReference>
<gene>
    <name evidence="1" type="ORF">ABVT43_04540</name>
</gene>
<protein>
    <submittedName>
        <fullName evidence="1">Glycoside hydrolase family 25 protein</fullName>
    </submittedName>
</protein>
<dbReference type="CDD" id="cd06524">
    <property type="entry name" value="GH25_YegX-like"/>
    <property type="match status" value="1"/>
</dbReference>
<dbReference type="Gene3D" id="3.20.20.80">
    <property type="entry name" value="Glycosidases"/>
    <property type="match status" value="1"/>
</dbReference>
<dbReference type="EMBL" id="JBEVCJ010000004">
    <property type="protein sequence ID" value="MET1254387.1"/>
    <property type="molecule type" value="Genomic_DNA"/>
</dbReference>
<proteinExistence type="predicted"/>
<evidence type="ECO:0000313" key="1">
    <source>
        <dbReference type="EMBL" id="MET1254387.1"/>
    </source>
</evidence>
<dbReference type="GO" id="GO:0016787">
    <property type="term" value="F:hydrolase activity"/>
    <property type="evidence" value="ECO:0007669"/>
    <property type="project" value="UniProtKB-KW"/>
</dbReference>
<accession>A0ABV2BR30</accession>
<dbReference type="SMART" id="SM00641">
    <property type="entry name" value="Glyco_25"/>
    <property type="match status" value="1"/>
</dbReference>
<dbReference type="PANTHER" id="PTHR34135">
    <property type="entry name" value="LYSOZYME"/>
    <property type="match status" value="1"/>
</dbReference>
<organism evidence="1 2">
    <name type="scientific">Aliikangiella maris</name>
    <dbReference type="NCBI Taxonomy" id="3162458"/>
    <lineage>
        <taxon>Bacteria</taxon>
        <taxon>Pseudomonadati</taxon>
        <taxon>Pseudomonadota</taxon>
        <taxon>Gammaproteobacteria</taxon>
        <taxon>Oceanospirillales</taxon>
        <taxon>Pleioneaceae</taxon>
        <taxon>Aliikangiella</taxon>
    </lineage>
</organism>
<keyword evidence="1" id="KW-0378">Hydrolase</keyword>
<keyword evidence="2" id="KW-1185">Reference proteome</keyword>
<dbReference type="SUPFAM" id="SSF51445">
    <property type="entry name" value="(Trans)glycosidases"/>
    <property type="match status" value="1"/>
</dbReference>
<comment type="caution">
    <text evidence="1">The sequence shown here is derived from an EMBL/GenBank/DDBJ whole genome shotgun (WGS) entry which is preliminary data.</text>
</comment>
<dbReference type="PANTHER" id="PTHR34135:SF2">
    <property type="entry name" value="LYSOZYME"/>
    <property type="match status" value="1"/>
</dbReference>
<dbReference type="InterPro" id="IPR018077">
    <property type="entry name" value="Glyco_hydro_fam25_subgr"/>
</dbReference>